<evidence type="ECO:0000259" key="3">
    <source>
        <dbReference type="PROSITE" id="PS50056"/>
    </source>
</evidence>
<evidence type="ECO:0000259" key="2">
    <source>
        <dbReference type="PROSITE" id="PS50055"/>
    </source>
</evidence>
<dbReference type="PROSITE" id="PS00383">
    <property type="entry name" value="TYR_PHOSPHATASE_1"/>
    <property type="match status" value="1"/>
</dbReference>
<dbReference type="PRINTS" id="PR00700">
    <property type="entry name" value="PRTYPHPHTASE"/>
</dbReference>
<feature type="region of interest" description="Disordered" evidence="1">
    <location>
        <begin position="1"/>
        <end position="24"/>
    </location>
</feature>
<dbReference type="SUPFAM" id="SSF52799">
    <property type="entry name" value="(Phosphotyrosine protein) phosphatases II"/>
    <property type="match status" value="2"/>
</dbReference>
<reference evidence="4 5" key="1">
    <citation type="submission" date="2014-11" db="EMBL/GenBank/DDBJ databases">
        <title>Genetic blueprint of the zoonotic pathogen Toxocara canis.</title>
        <authorList>
            <person name="Zhu X.-Q."/>
            <person name="Korhonen P.K."/>
            <person name="Cai H."/>
            <person name="Young N.D."/>
            <person name="Nejsum P."/>
            <person name="von Samson-Himmelstjerna G."/>
            <person name="Boag P.R."/>
            <person name="Tan P."/>
            <person name="Li Q."/>
            <person name="Min J."/>
            <person name="Yang Y."/>
            <person name="Wang X."/>
            <person name="Fang X."/>
            <person name="Hall R.S."/>
            <person name="Hofmann A."/>
            <person name="Sternberg P.W."/>
            <person name="Jex A.R."/>
            <person name="Gasser R.B."/>
        </authorList>
    </citation>
    <scope>NUCLEOTIDE SEQUENCE [LARGE SCALE GENOMIC DNA]</scope>
    <source>
        <strain evidence="4">PN_DK_2014</strain>
    </source>
</reference>
<dbReference type="SMART" id="SM00194">
    <property type="entry name" value="PTPc"/>
    <property type="match status" value="1"/>
</dbReference>
<dbReference type="InterPro" id="IPR000387">
    <property type="entry name" value="Tyr_Pase_dom"/>
</dbReference>
<dbReference type="EMBL" id="JPKZ01003105">
    <property type="protein sequence ID" value="KHN73507.1"/>
    <property type="molecule type" value="Genomic_DNA"/>
</dbReference>
<sequence length="448" mass="51854">MTKIAARRGGGSRRRRHNRKAKVADEDVTVECEDKRVKQRPKTRRRTGRAISQEVAATLADFVKEVKELGLNGMRKEFEELRSYKPKNVEQTVWKANPTKNRYQDVPCLDATRSLSMRSPLKLDLMECVKNLKSYVRTNQKTLNKRYGKRIQQRTDTKTFRAWTQQGLNGMRKEFEELRSYKPKNVEQTVWKANPTKNRYQDVPCLDATRLVLTLNVPPETDYIHANTIKMEGIDKQYIATQGPLEDTISDFWRMVHQESINTIIMLCKTNEDSKPKCCQYWPEVGGENKTYGSMFVMNKKTEHEDRFETYVLEVLPEGCSNSTLVKLIQMTDWPDRGVPQSGFTVLRLLRMIPLGATTIVHCSAGIGRTGTVIAIDTILARLWKSQKVKVAEVVKEMRNQRAMMVQSEAQYVFIYCTILDYIQAKQPGKYREYVQTFHEEVKNAAMV</sequence>
<dbReference type="STRING" id="6265.A0A0B2UWJ7"/>
<protein>
    <submittedName>
        <fullName evidence="4">Tyrosine-protein phosphatase Lar-like</fullName>
    </submittedName>
</protein>
<dbReference type="OrthoDB" id="5870053at2759"/>
<dbReference type="GO" id="GO:0004725">
    <property type="term" value="F:protein tyrosine phosphatase activity"/>
    <property type="evidence" value="ECO:0007669"/>
    <property type="project" value="InterPro"/>
</dbReference>
<name>A0A0B2UWJ7_TOXCA</name>
<feature type="domain" description="Tyrosine specific protein phosphatases" evidence="3">
    <location>
        <begin position="344"/>
        <end position="413"/>
    </location>
</feature>
<dbReference type="Gene3D" id="3.90.190.10">
    <property type="entry name" value="Protein tyrosine phosphatase superfamily"/>
    <property type="match status" value="2"/>
</dbReference>
<dbReference type="Pfam" id="PF00102">
    <property type="entry name" value="Y_phosphatase"/>
    <property type="match status" value="1"/>
</dbReference>
<organism evidence="4 5">
    <name type="scientific">Toxocara canis</name>
    <name type="common">Canine roundworm</name>
    <dbReference type="NCBI Taxonomy" id="6265"/>
    <lineage>
        <taxon>Eukaryota</taxon>
        <taxon>Metazoa</taxon>
        <taxon>Ecdysozoa</taxon>
        <taxon>Nematoda</taxon>
        <taxon>Chromadorea</taxon>
        <taxon>Rhabditida</taxon>
        <taxon>Spirurina</taxon>
        <taxon>Ascaridomorpha</taxon>
        <taxon>Ascaridoidea</taxon>
        <taxon>Toxocaridae</taxon>
        <taxon>Toxocara</taxon>
    </lineage>
</organism>
<dbReference type="PANTHER" id="PTHR46163:SF5">
    <property type="entry name" value="TYROSINE-PROTEIN PHOSPHATASE"/>
    <property type="match status" value="1"/>
</dbReference>
<dbReference type="PROSITE" id="PS50056">
    <property type="entry name" value="TYR_PHOSPHATASE_2"/>
    <property type="match status" value="1"/>
</dbReference>
<evidence type="ECO:0000313" key="4">
    <source>
        <dbReference type="EMBL" id="KHN73507.1"/>
    </source>
</evidence>
<evidence type="ECO:0000256" key="1">
    <source>
        <dbReference type="SAM" id="MobiDB-lite"/>
    </source>
</evidence>
<comment type="caution">
    <text evidence="4">The sequence shown here is derived from an EMBL/GenBank/DDBJ whole genome shotgun (WGS) entry which is preliminary data.</text>
</comment>
<feature type="compositionally biased region" description="Basic residues" evidence="1">
    <location>
        <begin position="10"/>
        <end position="21"/>
    </location>
</feature>
<dbReference type="InterPro" id="IPR003595">
    <property type="entry name" value="Tyr_Pase_cat"/>
</dbReference>
<accession>A0A0B2UWJ7</accession>
<dbReference type="CDD" id="cd00047">
    <property type="entry name" value="PTPc"/>
    <property type="match status" value="1"/>
</dbReference>
<feature type="domain" description="Tyrosine-protein phosphatase" evidence="2">
    <location>
        <begin position="171"/>
        <end position="422"/>
    </location>
</feature>
<gene>
    <name evidence="4" type="primary">ptp-3</name>
    <name evidence="4" type="ORF">Tcan_11742</name>
</gene>
<keyword evidence="5" id="KW-1185">Reference proteome</keyword>
<dbReference type="InterPro" id="IPR052782">
    <property type="entry name" value="Oocyte-zygote_transition_reg"/>
</dbReference>
<dbReference type="SMART" id="SM00404">
    <property type="entry name" value="PTPc_motif"/>
    <property type="match status" value="1"/>
</dbReference>
<dbReference type="OMA" id="IHANWLK"/>
<evidence type="ECO:0000313" key="5">
    <source>
        <dbReference type="Proteomes" id="UP000031036"/>
    </source>
</evidence>
<dbReference type="PANTHER" id="PTHR46163">
    <property type="entry name" value="TYROSINE-PROTEIN PHOSPHATASE-RELATED"/>
    <property type="match status" value="1"/>
</dbReference>
<dbReference type="InterPro" id="IPR016130">
    <property type="entry name" value="Tyr_Pase_AS"/>
</dbReference>
<dbReference type="InterPro" id="IPR029021">
    <property type="entry name" value="Prot-tyrosine_phosphatase-like"/>
</dbReference>
<dbReference type="PROSITE" id="PS50055">
    <property type="entry name" value="TYR_PHOSPHATASE_PTP"/>
    <property type="match status" value="1"/>
</dbReference>
<dbReference type="Proteomes" id="UP000031036">
    <property type="component" value="Unassembled WGS sequence"/>
</dbReference>
<dbReference type="AlphaFoldDB" id="A0A0B2UWJ7"/>
<proteinExistence type="predicted"/>
<dbReference type="InterPro" id="IPR000242">
    <property type="entry name" value="PTP_cat"/>
</dbReference>